<dbReference type="InterPro" id="IPR009420">
    <property type="entry name" value="FlhE"/>
</dbReference>
<dbReference type="EMBL" id="APND01000001">
    <property type="protein sequence ID" value="MES1928642.1"/>
    <property type="molecule type" value="Genomic_DNA"/>
</dbReference>
<dbReference type="Pfam" id="PF06366">
    <property type="entry name" value="FlhE"/>
    <property type="match status" value="1"/>
</dbReference>
<gene>
    <name evidence="2" type="ORF">SADO_05265</name>
</gene>
<dbReference type="RefSeq" id="WP_353109834.1">
    <property type="nucleotide sequence ID" value="NZ_APND01000001.1"/>
</dbReference>
<keyword evidence="1" id="KW-0732">Signal</keyword>
<organism evidence="2 3">
    <name type="scientific">Salinisphaera dokdonensis CL-ES53</name>
    <dbReference type="NCBI Taxonomy" id="1304272"/>
    <lineage>
        <taxon>Bacteria</taxon>
        <taxon>Pseudomonadati</taxon>
        <taxon>Pseudomonadota</taxon>
        <taxon>Gammaproteobacteria</taxon>
        <taxon>Salinisphaerales</taxon>
        <taxon>Salinisphaeraceae</taxon>
        <taxon>Salinisphaera</taxon>
    </lineage>
</organism>
<evidence type="ECO:0000313" key="3">
    <source>
        <dbReference type="Proteomes" id="UP001460888"/>
    </source>
</evidence>
<sequence length="140" mass="14830">MGRSLAVLGAILLSASAGAMNTAHAAPGAWVAERIAPTLRQRDRVYETPALLPRATTPVTGHAITQVRWRHDYSVGATPLVARLCGAGRCVDASAARGHSDAFAGLPPRTAFRFRFRVEGRGVLAPVLHGAPLKLVVNFE</sequence>
<keyword evidence="3" id="KW-1185">Reference proteome</keyword>
<comment type="caution">
    <text evidence="2">The sequence shown here is derived from an EMBL/GenBank/DDBJ whole genome shotgun (WGS) entry which is preliminary data.</text>
</comment>
<accession>A0ABV2AYC5</accession>
<protein>
    <submittedName>
        <fullName evidence="2">Flagellar biosynthesis protein FlhE</fullName>
    </submittedName>
</protein>
<dbReference type="Proteomes" id="UP001460888">
    <property type="component" value="Unassembled WGS sequence"/>
</dbReference>
<keyword evidence="2" id="KW-0282">Flagellum</keyword>
<evidence type="ECO:0000313" key="2">
    <source>
        <dbReference type="EMBL" id="MES1928642.1"/>
    </source>
</evidence>
<reference evidence="2 3" key="1">
    <citation type="submission" date="2013-03" db="EMBL/GenBank/DDBJ databases">
        <title>Salinisphaera dokdonensis CL-ES53 Genome Sequencing.</title>
        <authorList>
            <person name="Li C."/>
            <person name="Lai Q."/>
            <person name="Shao Z."/>
        </authorList>
    </citation>
    <scope>NUCLEOTIDE SEQUENCE [LARGE SCALE GENOMIC DNA]</scope>
    <source>
        <strain evidence="2 3">CL-ES53</strain>
    </source>
</reference>
<evidence type="ECO:0000256" key="1">
    <source>
        <dbReference type="SAM" id="SignalP"/>
    </source>
</evidence>
<keyword evidence="2" id="KW-0969">Cilium</keyword>
<keyword evidence="2" id="KW-0966">Cell projection</keyword>
<name>A0ABV2AYC5_9GAMM</name>
<proteinExistence type="predicted"/>
<feature type="signal peptide" evidence="1">
    <location>
        <begin position="1"/>
        <end position="19"/>
    </location>
</feature>
<feature type="chain" id="PRO_5046396397" evidence="1">
    <location>
        <begin position="20"/>
        <end position="140"/>
    </location>
</feature>